<gene>
    <name evidence="1" type="ORF">BN2614_LOCUS1</name>
</gene>
<accession>A0A9X9LCZ9</accession>
<feature type="non-terminal residue" evidence="1">
    <location>
        <position position="65"/>
    </location>
</feature>
<dbReference type="Gene3D" id="2.60.40.10">
    <property type="entry name" value="Immunoglobulins"/>
    <property type="match status" value="1"/>
</dbReference>
<sequence length="65" mass="7003">WPCSTVAGQRGGTEGSQGQFPLTQNVTVVEGGTAILTCRVDQNDNTSLQWSNPAQQTLYFDDKKG</sequence>
<dbReference type="InterPro" id="IPR036179">
    <property type="entry name" value="Ig-like_dom_sf"/>
</dbReference>
<evidence type="ECO:0008006" key="3">
    <source>
        <dbReference type="Google" id="ProtNLM"/>
    </source>
</evidence>
<dbReference type="InterPro" id="IPR013783">
    <property type="entry name" value="Ig-like_fold"/>
</dbReference>
<protein>
    <recommendedName>
        <fullName evidence="3">Ig-like domain-containing protein</fullName>
    </recommendedName>
</protein>
<dbReference type="AlphaFoldDB" id="A0A9X9LCZ9"/>
<comment type="caution">
    <text evidence="1">The sequence shown here is derived from an EMBL/GenBank/DDBJ whole genome shotgun (WGS) entry which is preliminary data.</text>
</comment>
<feature type="non-terminal residue" evidence="1">
    <location>
        <position position="1"/>
    </location>
</feature>
<dbReference type="SUPFAM" id="SSF48726">
    <property type="entry name" value="Immunoglobulin"/>
    <property type="match status" value="1"/>
</dbReference>
<dbReference type="EMBL" id="CYRY02000432">
    <property type="protein sequence ID" value="VCW49930.1"/>
    <property type="molecule type" value="Genomic_DNA"/>
</dbReference>
<dbReference type="PANTHER" id="PTHR45889:SF1">
    <property type="entry name" value="CELL ADHESION MOLECULE 2"/>
    <property type="match status" value="1"/>
</dbReference>
<evidence type="ECO:0000313" key="1">
    <source>
        <dbReference type="EMBL" id="VCW49930.1"/>
    </source>
</evidence>
<dbReference type="GO" id="GO:0032809">
    <property type="term" value="C:neuronal cell body membrane"/>
    <property type="evidence" value="ECO:0007669"/>
    <property type="project" value="TreeGrafter"/>
</dbReference>
<evidence type="ECO:0000313" key="2">
    <source>
        <dbReference type="Proteomes" id="UP000269945"/>
    </source>
</evidence>
<dbReference type="GO" id="GO:0007156">
    <property type="term" value="P:homophilic cell adhesion via plasma membrane adhesion molecules"/>
    <property type="evidence" value="ECO:0007669"/>
    <property type="project" value="TreeGrafter"/>
</dbReference>
<reference evidence="1 2" key="1">
    <citation type="submission" date="2018-10" db="EMBL/GenBank/DDBJ databases">
        <authorList>
            <person name="Ekblom R."/>
            <person name="Jareborg N."/>
        </authorList>
    </citation>
    <scope>NUCLEOTIDE SEQUENCE [LARGE SCALE GENOMIC DNA]</scope>
    <source>
        <tissue evidence="1">Muscle</tissue>
    </source>
</reference>
<name>A0A9X9LCZ9_GULGU</name>
<dbReference type="PANTHER" id="PTHR45889">
    <property type="entry name" value="IG-LIKE DOMAIN-CONTAINING PROTEIN"/>
    <property type="match status" value="1"/>
</dbReference>
<proteinExistence type="predicted"/>
<organism evidence="1 2">
    <name type="scientific">Gulo gulo</name>
    <name type="common">Wolverine</name>
    <name type="synonym">Gluton</name>
    <dbReference type="NCBI Taxonomy" id="48420"/>
    <lineage>
        <taxon>Eukaryota</taxon>
        <taxon>Metazoa</taxon>
        <taxon>Chordata</taxon>
        <taxon>Craniata</taxon>
        <taxon>Vertebrata</taxon>
        <taxon>Euteleostomi</taxon>
        <taxon>Mammalia</taxon>
        <taxon>Eutheria</taxon>
        <taxon>Laurasiatheria</taxon>
        <taxon>Carnivora</taxon>
        <taxon>Caniformia</taxon>
        <taxon>Musteloidea</taxon>
        <taxon>Mustelidae</taxon>
        <taxon>Guloninae</taxon>
        <taxon>Gulo</taxon>
    </lineage>
</organism>
<dbReference type="Proteomes" id="UP000269945">
    <property type="component" value="Unassembled WGS sequence"/>
</dbReference>
<keyword evidence="2" id="KW-1185">Reference proteome</keyword>